<keyword evidence="1" id="KW-0472">Membrane</keyword>
<dbReference type="Pfam" id="PF18895">
    <property type="entry name" value="T4SS_pilin"/>
    <property type="match status" value="1"/>
</dbReference>
<evidence type="ECO:0000313" key="3">
    <source>
        <dbReference type="Proteomes" id="UP000231157"/>
    </source>
</evidence>
<protein>
    <submittedName>
        <fullName evidence="2">Uncharacterized protein</fullName>
    </submittedName>
</protein>
<dbReference type="EMBL" id="PFAZ01000009">
    <property type="protein sequence ID" value="PIR88977.1"/>
    <property type="molecule type" value="Genomic_DNA"/>
</dbReference>
<feature type="transmembrane region" description="Helical" evidence="1">
    <location>
        <begin position="51"/>
        <end position="75"/>
    </location>
</feature>
<name>A0A2H0URF6_9BACT</name>
<feature type="transmembrane region" description="Helical" evidence="1">
    <location>
        <begin position="96"/>
        <end position="114"/>
    </location>
</feature>
<gene>
    <name evidence="2" type="ORF">COU07_03755</name>
</gene>
<accession>A0A2H0URF6</accession>
<dbReference type="AlphaFoldDB" id="A0A2H0URF6"/>
<reference evidence="3" key="1">
    <citation type="submission" date="2017-09" db="EMBL/GenBank/DDBJ databases">
        <title>Depth-based differentiation of microbial function through sediment-hosted aquifers and enrichment of novel symbionts in the deep terrestrial subsurface.</title>
        <authorList>
            <person name="Probst A.J."/>
            <person name="Ladd B."/>
            <person name="Jarett J.K."/>
            <person name="Geller-Mcgrath D.E."/>
            <person name="Sieber C.M.K."/>
            <person name="Emerson J.B."/>
            <person name="Anantharaman K."/>
            <person name="Thomas B.C."/>
            <person name="Malmstrom R."/>
            <person name="Stieglmeier M."/>
            <person name="Klingl A."/>
            <person name="Woyke T."/>
            <person name="Ryan C.M."/>
            <person name="Banfield J.F."/>
        </authorList>
    </citation>
    <scope>NUCLEOTIDE SEQUENCE [LARGE SCALE GENOMIC DNA]</scope>
</reference>
<sequence length="211" mass="22699">MKNKKIIIYGILLIIGIPLFSTYTTQAQEGYKLTVPIPGGTSEPTSIGDYLYTIFRFALYAGGILAIFMIVIGGIQYTISRGNPSKIEESADRIKSAILGLILLLSASAILFFINPQLILLNVPGVEPIKAENCAESYFGLGDFTKSQSEAESSALAECKKVCTNSSACKVTGCWSCKDGKYTLFTQKNGVETGSCAERLDGLYRCTASGN</sequence>
<evidence type="ECO:0000313" key="2">
    <source>
        <dbReference type="EMBL" id="PIR88977.1"/>
    </source>
</evidence>
<proteinExistence type="predicted"/>
<comment type="caution">
    <text evidence="2">The sequence shown here is derived from an EMBL/GenBank/DDBJ whole genome shotgun (WGS) entry which is preliminary data.</text>
</comment>
<dbReference type="InterPro" id="IPR043993">
    <property type="entry name" value="T4SS_pilin"/>
</dbReference>
<organism evidence="2 3">
    <name type="scientific">Candidatus Harrisonbacteria bacterium CG10_big_fil_rev_8_21_14_0_10_40_38</name>
    <dbReference type="NCBI Taxonomy" id="1974583"/>
    <lineage>
        <taxon>Bacteria</taxon>
        <taxon>Candidatus Harrisoniibacteriota</taxon>
    </lineage>
</organism>
<keyword evidence="1" id="KW-0812">Transmembrane</keyword>
<evidence type="ECO:0000256" key="1">
    <source>
        <dbReference type="SAM" id="Phobius"/>
    </source>
</evidence>
<keyword evidence="1" id="KW-1133">Transmembrane helix</keyword>
<dbReference type="Proteomes" id="UP000231157">
    <property type="component" value="Unassembled WGS sequence"/>
</dbReference>